<organism evidence="3 4">
    <name type="scientific">Aquatica leii</name>
    <dbReference type="NCBI Taxonomy" id="1421715"/>
    <lineage>
        <taxon>Eukaryota</taxon>
        <taxon>Metazoa</taxon>
        <taxon>Ecdysozoa</taxon>
        <taxon>Arthropoda</taxon>
        <taxon>Hexapoda</taxon>
        <taxon>Insecta</taxon>
        <taxon>Pterygota</taxon>
        <taxon>Neoptera</taxon>
        <taxon>Endopterygota</taxon>
        <taxon>Coleoptera</taxon>
        <taxon>Polyphaga</taxon>
        <taxon>Elateriformia</taxon>
        <taxon>Elateroidea</taxon>
        <taxon>Lampyridae</taxon>
        <taxon>Luciolinae</taxon>
        <taxon>Aquatica</taxon>
    </lineage>
</organism>
<dbReference type="EMBL" id="JARPUR010000002">
    <property type="protein sequence ID" value="KAK4881579.1"/>
    <property type="molecule type" value="Genomic_DNA"/>
</dbReference>
<evidence type="ECO:0000313" key="3">
    <source>
        <dbReference type="EMBL" id="KAK4881579.1"/>
    </source>
</evidence>
<feature type="signal peptide" evidence="1">
    <location>
        <begin position="1"/>
        <end position="25"/>
    </location>
</feature>
<evidence type="ECO:0000313" key="4">
    <source>
        <dbReference type="Proteomes" id="UP001353858"/>
    </source>
</evidence>
<sequence length="391" mass="45897">MPRLKFLGLLTVTTAFLLLLLSLNQRPISVYPKNSQLYSNLIKDDYVTRNYNYVSSINDVIKQHSIYIEQETADYPFPNSSDVKSFALATEGRPLRNIIITTWRSGSTFLGDVLNAVPGNFYHYEPLLNYGIVQIRGPPYGDLAVKNIKRLLNCDYTNLNDYLDYGQSHVYLFTHNTRLWDMCELYPMYCWDPTFLKEFCKLFPFQSMKIVRLRLRLAEQLLRDKFLNVRVLLLVRDPRGILQSRKHRRWCPGNPDCDQANILCADMISDYKAAVKLKKRYPSRFRVIRYEDLSVDPYKHVQELFDFFQLYFHSSVKAFLDSHTKLNSGGVSSTFRDSKSAPFHWRTDLNFSEVQYIEENCDQAMKLWGYVKAFNETILKEFNPVTLYTIN</sequence>
<dbReference type="GO" id="GO:0006790">
    <property type="term" value="P:sulfur compound metabolic process"/>
    <property type="evidence" value="ECO:0007669"/>
    <property type="project" value="TreeGrafter"/>
</dbReference>
<proteinExistence type="predicted"/>
<evidence type="ECO:0000259" key="2">
    <source>
        <dbReference type="Pfam" id="PF00685"/>
    </source>
</evidence>
<dbReference type="Gene3D" id="3.40.50.300">
    <property type="entry name" value="P-loop containing nucleotide triphosphate hydrolases"/>
    <property type="match status" value="1"/>
</dbReference>
<dbReference type="Proteomes" id="UP001353858">
    <property type="component" value="Unassembled WGS sequence"/>
</dbReference>
<keyword evidence="1" id="KW-0732">Signal</keyword>
<accession>A0AAN7SI78</accession>
<dbReference type="InterPro" id="IPR027417">
    <property type="entry name" value="P-loop_NTPase"/>
</dbReference>
<comment type="caution">
    <text evidence="3">The sequence shown here is derived from an EMBL/GenBank/DDBJ whole genome shotgun (WGS) entry which is preliminary data.</text>
</comment>
<feature type="domain" description="Sulfotransferase" evidence="2">
    <location>
        <begin position="98"/>
        <end position="368"/>
    </location>
</feature>
<dbReference type="SUPFAM" id="SSF52540">
    <property type="entry name" value="P-loop containing nucleoside triphosphate hydrolases"/>
    <property type="match status" value="1"/>
</dbReference>
<dbReference type="Pfam" id="PF00685">
    <property type="entry name" value="Sulfotransfer_1"/>
    <property type="match status" value="1"/>
</dbReference>
<dbReference type="PANTHER" id="PTHR10704">
    <property type="entry name" value="CARBOHYDRATE SULFOTRANSFERASE"/>
    <property type="match status" value="1"/>
</dbReference>
<dbReference type="FunFam" id="3.40.50.300:FF:001931">
    <property type="entry name" value="Blast:Carbohydrate sulfotransferase 4"/>
    <property type="match status" value="1"/>
</dbReference>
<gene>
    <name evidence="3" type="ORF">RN001_004898</name>
</gene>
<dbReference type="AlphaFoldDB" id="A0AAN7SI78"/>
<dbReference type="InterPro" id="IPR000863">
    <property type="entry name" value="Sulfotransferase_dom"/>
</dbReference>
<protein>
    <recommendedName>
        <fullName evidence="2">Sulfotransferase domain-containing protein</fullName>
    </recommendedName>
</protein>
<reference evidence="4" key="1">
    <citation type="submission" date="2023-01" db="EMBL/GenBank/DDBJ databases">
        <title>Key to firefly adult light organ development and bioluminescence: homeobox transcription factors regulate luciferase expression and transportation to peroxisome.</title>
        <authorList>
            <person name="Fu X."/>
        </authorList>
    </citation>
    <scope>NUCLEOTIDE SEQUENCE [LARGE SCALE GENOMIC DNA]</scope>
</reference>
<dbReference type="PANTHER" id="PTHR10704:SF44">
    <property type="entry name" value="LD35051P-RELATED"/>
    <property type="match status" value="1"/>
</dbReference>
<feature type="chain" id="PRO_5042931386" description="Sulfotransferase domain-containing protein" evidence="1">
    <location>
        <begin position="26"/>
        <end position="391"/>
    </location>
</feature>
<dbReference type="InterPro" id="IPR051135">
    <property type="entry name" value="Gal/GlcNAc/GalNAc_ST"/>
</dbReference>
<dbReference type="GO" id="GO:0001517">
    <property type="term" value="F:N-acetylglucosamine 6-O-sulfotransferase activity"/>
    <property type="evidence" value="ECO:0007669"/>
    <property type="project" value="TreeGrafter"/>
</dbReference>
<evidence type="ECO:0000256" key="1">
    <source>
        <dbReference type="SAM" id="SignalP"/>
    </source>
</evidence>
<dbReference type="GO" id="GO:0006044">
    <property type="term" value="P:N-acetylglucosamine metabolic process"/>
    <property type="evidence" value="ECO:0007669"/>
    <property type="project" value="TreeGrafter"/>
</dbReference>
<name>A0AAN7SI78_9COLE</name>
<keyword evidence="4" id="KW-1185">Reference proteome</keyword>